<feature type="region of interest" description="Disordered" evidence="1">
    <location>
        <begin position="137"/>
        <end position="156"/>
    </location>
</feature>
<evidence type="ECO:0000313" key="2">
    <source>
        <dbReference type="EMBL" id="SFB65071.1"/>
    </source>
</evidence>
<comment type="caution">
    <text evidence="2">The sequence shown here is derived from an EMBL/GenBank/DDBJ whole genome shotgun (WGS) entry which is preliminary data.</text>
</comment>
<dbReference type="InterPro" id="IPR046583">
    <property type="entry name" value="DUF6631"/>
</dbReference>
<dbReference type="Pfam" id="PF20336">
    <property type="entry name" value="DUF6631"/>
    <property type="match status" value="1"/>
</dbReference>
<reference evidence="2 3" key="1">
    <citation type="submission" date="2016-10" db="EMBL/GenBank/DDBJ databases">
        <authorList>
            <person name="Varghese N."/>
            <person name="Submissions S."/>
        </authorList>
    </citation>
    <scope>NUCLEOTIDE SEQUENCE [LARGE SCALE GENOMIC DNA]</scope>
    <source>
        <strain evidence="2 3">DSM 282</strain>
    </source>
</reference>
<evidence type="ECO:0000313" key="3">
    <source>
        <dbReference type="Proteomes" id="UP000198861"/>
    </source>
</evidence>
<name>A0A1I1CR19_9GAMM</name>
<evidence type="ECO:0000256" key="1">
    <source>
        <dbReference type="SAM" id="MobiDB-lite"/>
    </source>
</evidence>
<accession>A0A1I1CR19</accession>
<dbReference type="EMBL" id="FOKJ01000181">
    <property type="protein sequence ID" value="SFB65071.1"/>
    <property type="molecule type" value="Genomic_DNA"/>
</dbReference>
<sequence>MAKKREQRKAAGAGNDDLPVLHPERTAIIAGRKITVREYGFVEGLRLLPLAEPIIAGLKGGMGSSVPAFESIMGIIAKHADVAVQLMAAAADVEVEWIESLSQDDGQLLLMVWWSVNGPFYLRTAATRAVVAARAGATSTPPSSAPAMEAPPTSAG</sequence>
<keyword evidence="3" id="KW-1185">Reference proteome</keyword>
<gene>
    <name evidence="2" type="ORF">SAMN04244571_04763</name>
</gene>
<dbReference type="Proteomes" id="UP000198861">
    <property type="component" value="Unassembled WGS sequence"/>
</dbReference>
<organism evidence="2 3">
    <name type="scientific">Azotobacter beijerinckii</name>
    <dbReference type="NCBI Taxonomy" id="170623"/>
    <lineage>
        <taxon>Bacteria</taxon>
        <taxon>Pseudomonadati</taxon>
        <taxon>Pseudomonadota</taxon>
        <taxon>Gammaproteobacteria</taxon>
        <taxon>Pseudomonadales</taxon>
        <taxon>Pseudomonadaceae</taxon>
        <taxon>Azotobacter</taxon>
    </lineage>
</organism>
<proteinExistence type="predicted"/>
<protein>
    <submittedName>
        <fullName evidence="2">Uncharacterized protein</fullName>
    </submittedName>
</protein>